<dbReference type="PRINTS" id="PR01415">
    <property type="entry name" value="ANKYRIN"/>
</dbReference>
<dbReference type="GO" id="GO:0030659">
    <property type="term" value="C:cytoplasmic vesicle membrane"/>
    <property type="evidence" value="ECO:0007669"/>
    <property type="project" value="UniProtKB-SubCell"/>
</dbReference>
<comment type="caution">
    <text evidence="15">The sequence shown here is derived from an EMBL/GenBank/DDBJ whole genome shotgun (WGS) entry which is preliminary data.</text>
</comment>
<dbReference type="InterPro" id="IPR036770">
    <property type="entry name" value="Ankyrin_rpt-contain_sf"/>
</dbReference>
<dbReference type="PANTHER" id="PTHR24161:SF16">
    <property type="entry name" value="PALMITOYLTRANSFERASE ZDHHC13"/>
    <property type="match status" value="1"/>
</dbReference>
<keyword evidence="10" id="KW-0968">Cytoplasmic vesicle</keyword>
<feature type="transmembrane region" description="Helical" evidence="12">
    <location>
        <begin position="399"/>
        <end position="416"/>
    </location>
</feature>
<feature type="domain" description="Palmitoyltransferase DHHC" evidence="14">
    <location>
        <begin position="451"/>
        <end position="581"/>
    </location>
</feature>
<dbReference type="GO" id="GO:0000139">
    <property type="term" value="C:Golgi membrane"/>
    <property type="evidence" value="ECO:0007669"/>
    <property type="project" value="UniProtKB-SubCell"/>
</dbReference>
<feature type="repeat" description="ANK" evidence="11">
    <location>
        <begin position="232"/>
        <end position="264"/>
    </location>
</feature>
<evidence type="ECO:0000256" key="7">
    <source>
        <dbReference type="ARBA" id="ARBA00023034"/>
    </source>
</evidence>
<evidence type="ECO:0000256" key="13">
    <source>
        <dbReference type="SAM" id="MobiDB-lite"/>
    </source>
</evidence>
<evidence type="ECO:0000256" key="1">
    <source>
        <dbReference type="ARBA" id="ARBA00004439"/>
    </source>
</evidence>
<keyword evidence="6 12" id="KW-1133">Transmembrane helix</keyword>
<comment type="catalytic activity">
    <reaction evidence="12">
        <text>L-cysteinyl-[protein] + hexadecanoyl-CoA = S-hexadecanoyl-L-cysteinyl-[protein] + CoA</text>
        <dbReference type="Rhea" id="RHEA:36683"/>
        <dbReference type="Rhea" id="RHEA-COMP:10131"/>
        <dbReference type="Rhea" id="RHEA-COMP:11032"/>
        <dbReference type="ChEBI" id="CHEBI:29950"/>
        <dbReference type="ChEBI" id="CHEBI:57287"/>
        <dbReference type="ChEBI" id="CHEBI:57379"/>
        <dbReference type="ChEBI" id="CHEBI:74151"/>
        <dbReference type="EC" id="2.3.1.225"/>
    </reaction>
</comment>
<dbReference type="GO" id="GO:0019706">
    <property type="term" value="F:protein-cysteine S-palmitoyltransferase activity"/>
    <property type="evidence" value="ECO:0007669"/>
    <property type="project" value="UniProtKB-EC"/>
</dbReference>
<keyword evidence="9 12" id="KW-0472">Membrane</keyword>
<dbReference type="EC" id="2.3.1.225" evidence="12"/>
<dbReference type="Pfam" id="PF13637">
    <property type="entry name" value="Ank_4"/>
    <property type="match status" value="1"/>
</dbReference>
<dbReference type="Pfam" id="PF01529">
    <property type="entry name" value="DHHC"/>
    <property type="match status" value="1"/>
</dbReference>
<feature type="transmembrane region" description="Helical" evidence="12">
    <location>
        <begin position="530"/>
        <end position="554"/>
    </location>
</feature>
<feature type="repeat" description="ANK" evidence="11">
    <location>
        <begin position="131"/>
        <end position="163"/>
    </location>
</feature>
<keyword evidence="12" id="KW-0012">Acyltransferase</keyword>
<evidence type="ECO:0000313" key="15">
    <source>
        <dbReference type="EMBL" id="KAK1161744.1"/>
    </source>
</evidence>
<protein>
    <recommendedName>
        <fullName evidence="12">Palmitoyltransferase</fullName>
        <ecNumber evidence="12">2.3.1.225</ecNumber>
    </recommendedName>
</protein>
<feature type="repeat" description="ANK" evidence="11">
    <location>
        <begin position="164"/>
        <end position="196"/>
    </location>
</feature>
<dbReference type="Gene3D" id="1.25.40.20">
    <property type="entry name" value="Ankyrin repeat-containing domain"/>
    <property type="match status" value="1"/>
</dbReference>
<feature type="transmembrane region" description="Helical" evidence="12">
    <location>
        <begin position="306"/>
        <end position="326"/>
    </location>
</feature>
<evidence type="ECO:0000256" key="9">
    <source>
        <dbReference type="ARBA" id="ARBA00023136"/>
    </source>
</evidence>
<evidence type="ECO:0000256" key="2">
    <source>
        <dbReference type="ARBA" id="ARBA00004653"/>
    </source>
</evidence>
<feature type="transmembrane region" description="Helical" evidence="12">
    <location>
        <begin position="332"/>
        <end position="350"/>
    </location>
</feature>
<reference evidence="15" key="1">
    <citation type="submission" date="2022-02" db="EMBL/GenBank/DDBJ databases">
        <title>Atlantic sturgeon de novo genome assembly.</title>
        <authorList>
            <person name="Stock M."/>
            <person name="Klopp C."/>
            <person name="Guiguen Y."/>
            <person name="Cabau C."/>
            <person name="Parinello H."/>
            <person name="Santidrian Yebra-Pimentel E."/>
            <person name="Kuhl H."/>
            <person name="Dirks R.P."/>
            <person name="Guessner J."/>
            <person name="Wuertz S."/>
            <person name="Du K."/>
            <person name="Schartl M."/>
        </authorList>
    </citation>
    <scope>NUCLEOTIDE SEQUENCE</scope>
    <source>
        <strain evidence="15">STURGEONOMICS-FGT-2020</strain>
        <tissue evidence="15">Whole blood</tissue>
    </source>
</reference>
<keyword evidence="16" id="KW-1185">Reference proteome</keyword>
<evidence type="ECO:0000256" key="11">
    <source>
        <dbReference type="PROSITE-ProRule" id="PRU00023"/>
    </source>
</evidence>
<dbReference type="PROSITE" id="PS50297">
    <property type="entry name" value="ANK_REP_REGION"/>
    <property type="match status" value="3"/>
</dbReference>
<comment type="subcellular location">
    <subcellularLocation>
        <location evidence="1">Cytoplasmic vesicle membrane</location>
        <topology evidence="1">Multi-pass membrane protein</topology>
    </subcellularLocation>
    <subcellularLocation>
        <location evidence="2">Golgi apparatus membrane</location>
        <topology evidence="2">Multi-pass membrane protein</topology>
    </subcellularLocation>
</comment>
<keyword evidence="8 11" id="KW-0040">ANK repeat</keyword>
<feature type="compositionally biased region" description="Basic and acidic residues" evidence="13">
    <location>
        <begin position="1"/>
        <end position="11"/>
    </location>
</feature>
<feature type="transmembrane region" description="Helical" evidence="12">
    <location>
        <begin position="560"/>
        <end position="580"/>
    </location>
</feature>
<comment type="similarity">
    <text evidence="3">Belongs to the DHHC palmitoyltransferase family. AKR/ZDHHC17 subfamily.</text>
</comment>
<evidence type="ECO:0000256" key="6">
    <source>
        <dbReference type="ARBA" id="ARBA00022989"/>
    </source>
</evidence>
<sequence length="648" mass="73891">MDWKEENQECRHHGHGHGHGHGDRHGNGNGHGLRHGFREHPGHMDEPTNDPTQQPKSLSFIDDQSNWDIVKATQYGALERCKELVEAGYDVRQPDKENVSLLHWAAINNRVDLVKYYISKGAIIDQLGGDLNSTPLHWAVRQGHLSTVVVLLKYRADLALVDGEGFSSIHMAVLFQHMPIIAYLLAKGQDVDMPDVNGQTPLMLAAQKIIGPEPAHILLKFNASVSAVDKVHKNTPLHWAVMSGNDNAAHFLLEAGADVDAQNAKGETPLHLAHQVRNPLLIHMLTQVKHERSNVNMMFFRRLQRYKFHLVLLFCICVLWAVGFIADMNSESWLLKGTLFACMYAVIHLVTRRFMGSQVQTFLPAALLLASLFLIFVTWFVLFLPDILLLWRSHLSEPIFQIPFTVSLTGLLYFYYKSWRTDPGYIRATEEDKKENVITLAEAGCLELGLFCSSCLVRKPMRSMHCFACDSCVARHDHHSLWTNACIGTRNHRYFLGFVFFLSLVGGWMFYGTIVYWSSHCPTNYQEDSVWGFAIQIVSCSPWVMFIFTVVFIHTTWSSLLLLTQLYHIVFLGLTVTERLNILKRKKRSRHAISIRQNPYNLGCFKNIVNFFQLRCFGLFKPNIVDWTQQYNIPVLSQQPVPGDLQAV</sequence>
<evidence type="ECO:0000256" key="5">
    <source>
        <dbReference type="ARBA" id="ARBA00022737"/>
    </source>
</evidence>
<dbReference type="AlphaFoldDB" id="A0AAD8D191"/>
<proteinExistence type="inferred from homology"/>
<feature type="repeat" description="ANK" evidence="11">
    <location>
        <begin position="97"/>
        <end position="129"/>
    </location>
</feature>
<gene>
    <name evidence="15" type="primary">ZDHHC13</name>
    <name evidence="15" type="ORF">AOXY_G19376</name>
</gene>
<dbReference type="SMART" id="SM00248">
    <property type="entry name" value="ANK"/>
    <property type="match status" value="6"/>
</dbReference>
<dbReference type="PANTHER" id="PTHR24161">
    <property type="entry name" value="ANK_REP_REGION DOMAIN-CONTAINING PROTEIN-RELATED"/>
    <property type="match status" value="1"/>
</dbReference>
<dbReference type="Pfam" id="PF12796">
    <property type="entry name" value="Ank_2"/>
    <property type="match status" value="2"/>
</dbReference>
<dbReference type="SUPFAM" id="SSF48403">
    <property type="entry name" value="Ankyrin repeat"/>
    <property type="match status" value="1"/>
</dbReference>
<accession>A0AAD8D191</accession>
<comment type="caution">
    <text evidence="12">Lacks conserved residue(s) required for the propagation of feature annotation.</text>
</comment>
<organism evidence="15 16">
    <name type="scientific">Acipenser oxyrinchus oxyrinchus</name>
    <dbReference type="NCBI Taxonomy" id="40147"/>
    <lineage>
        <taxon>Eukaryota</taxon>
        <taxon>Metazoa</taxon>
        <taxon>Chordata</taxon>
        <taxon>Craniata</taxon>
        <taxon>Vertebrata</taxon>
        <taxon>Euteleostomi</taxon>
        <taxon>Actinopterygii</taxon>
        <taxon>Chondrostei</taxon>
        <taxon>Acipenseriformes</taxon>
        <taxon>Acipenseridae</taxon>
        <taxon>Acipenser</taxon>
    </lineage>
</organism>
<evidence type="ECO:0000259" key="14">
    <source>
        <dbReference type="Pfam" id="PF01529"/>
    </source>
</evidence>
<evidence type="ECO:0000256" key="8">
    <source>
        <dbReference type="ARBA" id="ARBA00023043"/>
    </source>
</evidence>
<dbReference type="PROSITE" id="PS50216">
    <property type="entry name" value="DHHC"/>
    <property type="match status" value="1"/>
</dbReference>
<keyword evidence="5" id="KW-0677">Repeat</keyword>
<dbReference type="InterPro" id="IPR002110">
    <property type="entry name" value="Ankyrin_rpt"/>
</dbReference>
<dbReference type="Proteomes" id="UP001230051">
    <property type="component" value="Unassembled WGS sequence"/>
</dbReference>
<keyword evidence="7" id="KW-0333">Golgi apparatus</keyword>
<feature type="compositionally biased region" description="Polar residues" evidence="13">
    <location>
        <begin position="49"/>
        <end position="59"/>
    </location>
</feature>
<feature type="transmembrane region" description="Helical" evidence="12">
    <location>
        <begin position="494"/>
        <end position="518"/>
    </location>
</feature>
<evidence type="ECO:0000256" key="12">
    <source>
        <dbReference type="RuleBase" id="RU079119"/>
    </source>
</evidence>
<keyword evidence="4 12" id="KW-0812">Transmembrane</keyword>
<evidence type="ECO:0000256" key="10">
    <source>
        <dbReference type="ARBA" id="ARBA00023329"/>
    </source>
</evidence>
<name>A0AAD8D191_ACIOX</name>
<keyword evidence="12" id="KW-0808">Transferase</keyword>
<dbReference type="InterPro" id="IPR001594">
    <property type="entry name" value="Palmitoyltrfase_DHHC"/>
</dbReference>
<dbReference type="PROSITE" id="PS50088">
    <property type="entry name" value="ANK_REPEAT"/>
    <property type="match status" value="4"/>
</dbReference>
<comment type="domain">
    <text evidence="12">The DHHC domain is required for palmitoyltransferase activity.</text>
</comment>
<feature type="region of interest" description="Disordered" evidence="13">
    <location>
        <begin position="1"/>
        <end position="59"/>
    </location>
</feature>
<dbReference type="EMBL" id="JAGXEW010000018">
    <property type="protein sequence ID" value="KAK1161744.1"/>
    <property type="molecule type" value="Genomic_DNA"/>
</dbReference>
<evidence type="ECO:0000256" key="4">
    <source>
        <dbReference type="ARBA" id="ARBA00022692"/>
    </source>
</evidence>
<feature type="transmembrane region" description="Helical" evidence="12">
    <location>
        <begin position="362"/>
        <end position="384"/>
    </location>
</feature>
<feature type="compositionally biased region" description="Basic and acidic residues" evidence="13">
    <location>
        <begin position="36"/>
        <end position="46"/>
    </location>
</feature>
<evidence type="ECO:0000313" key="16">
    <source>
        <dbReference type="Proteomes" id="UP001230051"/>
    </source>
</evidence>
<evidence type="ECO:0000256" key="3">
    <source>
        <dbReference type="ARBA" id="ARBA00010104"/>
    </source>
</evidence>